<dbReference type="EMBL" id="OV121139">
    <property type="protein sequence ID" value="CAH0563105.1"/>
    <property type="molecule type" value="Genomic_DNA"/>
</dbReference>
<evidence type="ECO:0000313" key="1">
    <source>
        <dbReference type="EMBL" id="CAH0563105.1"/>
    </source>
</evidence>
<keyword evidence="2" id="KW-1185">Reference proteome</keyword>
<dbReference type="OrthoDB" id="1607513at2759"/>
<organism evidence="1 2">
    <name type="scientific">Brassicogethes aeneus</name>
    <name type="common">Rape pollen beetle</name>
    <name type="synonym">Meligethes aeneus</name>
    <dbReference type="NCBI Taxonomy" id="1431903"/>
    <lineage>
        <taxon>Eukaryota</taxon>
        <taxon>Metazoa</taxon>
        <taxon>Ecdysozoa</taxon>
        <taxon>Arthropoda</taxon>
        <taxon>Hexapoda</taxon>
        <taxon>Insecta</taxon>
        <taxon>Pterygota</taxon>
        <taxon>Neoptera</taxon>
        <taxon>Endopterygota</taxon>
        <taxon>Coleoptera</taxon>
        <taxon>Polyphaga</taxon>
        <taxon>Cucujiformia</taxon>
        <taxon>Nitidulidae</taxon>
        <taxon>Meligethinae</taxon>
        <taxon>Brassicogethes</taxon>
    </lineage>
</organism>
<proteinExistence type="predicted"/>
<reference evidence="1" key="1">
    <citation type="submission" date="2021-12" db="EMBL/GenBank/DDBJ databases">
        <authorList>
            <person name="King R."/>
        </authorList>
    </citation>
    <scope>NUCLEOTIDE SEQUENCE</scope>
</reference>
<dbReference type="Proteomes" id="UP001154078">
    <property type="component" value="Chromosome 8"/>
</dbReference>
<accession>A0A9P0BH58</accession>
<name>A0A9P0BH58_BRAAE</name>
<dbReference type="AlphaFoldDB" id="A0A9P0BH58"/>
<gene>
    <name evidence="1" type="ORF">MELIAE_LOCUS12090</name>
</gene>
<evidence type="ECO:0000313" key="2">
    <source>
        <dbReference type="Proteomes" id="UP001154078"/>
    </source>
</evidence>
<sequence length="104" mass="11796">MCTSAMSNHLKSKHQEKFNLLNKGKDKDVPTLLLEPAVPVSSTRSSSSTSMEKQLTLSESFERKLIWGVSDPKAKKYHYLIAEMIALDNEQLCIVERVGFKRLL</sequence>
<protein>
    <submittedName>
        <fullName evidence="1">Uncharacterized protein</fullName>
    </submittedName>
</protein>